<dbReference type="RefSeq" id="WP_157320786.1">
    <property type="nucleotide sequence ID" value="NZ_BMFX01000005.1"/>
</dbReference>
<organism evidence="1 2">
    <name type="scientific">Nesterenkonia alkaliphila</name>
    <dbReference type="NCBI Taxonomy" id="1463631"/>
    <lineage>
        <taxon>Bacteria</taxon>
        <taxon>Bacillati</taxon>
        <taxon>Actinomycetota</taxon>
        <taxon>Actinomycetes</taxon>
        <taxon>Micrococcales</taxon>
        <taxon>Micrococcaceae</taxon>
        <taxon>Nesterenkonia</taxon>
    </lineage>
</organism>
<dbReference type="Proteomes" id="UP000460157">
    <property type="component" value="Unassembled WGS sequence"/>
</dbReference>
<dbReference type="AlphaFoldDB" id="A0A7K1UF86"/>
<dbReference type="OrthoDB" id="9803238at2"/>
<accession>A0A7K1UF86</accession>
<keyword evidence="2" id="KW-1185">Reference proteome</keyword>
<name>A0A7K1UF86_9MICC</name>
<evidence type="ECO:0000313" key="1">
    <source>
        <dbReference type="EMBL" id="MVT25092.1"/>
    </source>
</evidence>
<proteinExistence type="predicted"/>
<sequence length="84" mass="8879">MKAGLGSGIVTEDEHLLNDPKAYSGVADAIYPYGDGHATAPSIDAIAEFLAVPQPSSNAPVTLRLTRGVRRRDTTGSADCDWIH</sequence>
<evidence type="ECO:0000313" key="2">
    <source>
        <dbReference type="Proteomes" id="UP000460157"/>
    </source>
</evidence>
<dbReference type="EMBL" id="WRPM01000011">
    <property type="protein sequence ID" value="MVT25092.1"/>
    <property type="molecule type" value="Genomic_DNA"/>
</dbReference>
<comment type="caution">
    <text evidence="1">The sequence shown here is derived from an EMBL/GenBank/DDBJ whole genome shotgun (WGS) entry which is preliminary data.</text>
</comment>
<reference evidence="1 2" key="1">
    <citation type="submission" date="2019-12" db="EMBL/GenBank/DDBJ databases">
        <title>Nesterenkonia muleiensis sp. nov., a novel actinobacterium isolated from sap of Populus euphratica.</title>
        <authorList>
            <person name="Wang R."/>
        </authorList>
    </citation>
    <scope>NUCLEOTIDE SEQUENCE [LARGE SCALE GENOMIC DNA]</scope>
    <source>
        <strain evidence="1 2">F10</strain>
    </source>
</reference>
<gene>
    <name evidence="1" type="ORF">GNZ21_01715</name>
</gene>
<protein>
    <submittedName>
        <fullName evidence="1">Uncharacterized protein</fullName>
    </submittedName>
</protein>